<dbReference type="EMBL" id="MEAU01000010">
    <property type="protein sequence ID" value="OJA48991.1"/>
    <property type="molecule type" value="Genomic_DNA"/>
</dbReference>
<evidence type="ECO:0000256" key="2">
    <source>
        <dbReference type="ARBA" id="ARBA00004651"/>
    </source>
</evidence>
<feature type="region of interest" description="Disordered" evidence="9">
    <location>
        <begin position="269"/>
        <end position="326"/>
    </location>
</feature>
<dbReference type="Proteomes" id="UP000183667">
    <property type="component" value="Unassembled WGS sequence"/>
</dbReference>
<organism evidence="13 14">
    <name type="scientific">Burkholderia ubonensis</name>
    <dbReference type="NCBI Taxonomy" id="101571"/>
    <lineage>
        <taxon>Bacteria</taxon>
        <taxon>Pseudomonadati</taxon>
        <taxon>Pseudomonadota</taxon>
        <taxon>Betaproteobacteria</taxon>
        <taxon>Burkholderiales</taxon>
        <taxon>Burkholderiaceae</taxon>
        <taxon>Burkholderia</taxon>
        <taxon>Burkholderia cepacia complex</taxon>
    </lineage>
</organism>
<keyword evidence="7 10" id="KW-0472">Membrane</keyword>
<dbReference type="PANTHER" id="PTHR30046">
    <property type="entry name" value="FLAGELLAR M-RING PROTEIN"/>
    <property type="match status" value="1"/>
</dbReference>
<dbReference type="InterPro" id="IPR045851">
    <property type="entry name" value="AMP-bd_C_sf"/>
</dbReference>
<reference evidence="14" key="1">
    <citation type="submission" date="2016-08" db="EMBL/GenBank/DDBJ databases">
        <title>Population biology and virulence potential of Burkholderia ubonensis.</title>
        <authorList>
            <person name="Price E.P."/>
            <person name="Currie B.J."/>
            <person name="Wagner D.M."/>
        </authorList>
    </citation>
    <scope>NUCLEOTIDE SEQUENCE [LARGE SCALE GENOMIC DNA]</scope>
    <source>
        <strain evidence="14">MSMB0103</strain>
    </source>
</reference>
<dbReference type="GO" id="GO:0005886">
    <property type="term" value="C:plasma membrane"/>
    <property type="evidence" value="ECO:0007669"/>
    <property type="project" value="UniProtKB-SubCell"/>
</dbReference>
<dbReference type="InterPro" id="IPR043427">
    <property type="entry name" value="YscJ/FliF"/>
</dbReference>
<gene>
    <name evidence="13" type="ORF">BGV66_07790</name>
</gene>
<evidence type="ECO:0000256" key="8">
    <source>
        <dbReference type="ARBA" id="ARBA00023143"/>
    </source>
</evidence>
<feature type="compositionally biased region" description="Low complexity" evidence="9">
    <location>
        <begin position="289"/>
        <end position="300"/>
    </location>
</feature>
<evidence type="ECO:0000256" key="9">
    <source>
        <dbReference type="SAM" id="MobiDB-lite"/>
    </source>
</evidence>
<dbReference type="AlphaFoldDB" id="A0ABD6Q6Z2"/>
<feature type="domain" description="Flagellar M-ring N-terminal" evidence="11">
    <location>
        <begin position="43"/>
        <end position="213"/>
    </location>
</feature>
<dbReference type="PANTHER" id="PTHR30046:SF0">
    <property type="entry name" value="FLAGELLAR M-RING PROTEIN"/>
    <property type="match status" value="1"/>
</dbReference>
<accession>A0ABD6Q6Z2</accession>
<comment type="similarity">
    <text evidence="3">Belongs to the FliF family.</text>
</comment>
<dbReference type="Pfam" id="PF01514">
    <property type="entry name" value="YscJ_FliF"/>
    <property type="match status" value="1"/>
</dbReference>
<dbReference type="NCBIfam" id="TIGR00206">
    <property type="entry name" value="fliF"/>
    <property type="match status" value="1"/>
</dbReference>
<comment type="caution">
    <text evidence="13">The sequence shown here is derived from an EMBL/GenBank/DDBJ whole genome shotgun (WGS) entry which is preliminary data.</text>
</comment>
<feature type="transmembrane region" description="Helical" evidence="10">
    <location>
        <begin position="21"/>
        <end position="42"/>
    </location>
</feature>
<keyword evidence="13" id="KW-0969">Cilium</keyword>
<evidence type="ECO:0000259" key="12">
    <source>
        <dbReference type="Pfam" id="PF08345"/>
    </source>
</evidence>
<keyword evidence="13" id="KW-0966">Cell projection</keyword>
<dbReference type="GO" id="GO:0009425">
    <property type="term" value="C:bacterial-type flagellum basal body"/>
    <property type="evidence" value="ECO:0007669"/>
    <property type="project" value="UniProtKB-SubCell"/>
</dbReference>
<dbReference type="InterPro" id="IPR013556">
    <property type="entry name" value="Flag_M-ring_C"/>
</dbReference>
<comment type="subcellular location">
    <subcellularLocation>
        <location evidence="1">Bacterial flagellum basal body</location>
    </subcellularLocation>
    <subcellularLocation>
        <location evidence="2">Cell membrane</location>
        <topology evidence="2">Multi-pass membrane protein</topology>
    </subcellularLocation>
</comment>
<evidence type="ECO:0000256" key="10">
    <source>
        <dbReference type="SAM" id="Phobius"/>
    </source>
</evidence>
<name>A0ABD6Q6Z2_9BURK</name>
<proteinExistence type="inferred from homology"/>
<keyword evidence="4" id="KW-1003">Cell membrane</keyword>
<evidence type="ECO:0000256" key="3">
    <source>
        <dbReference type="ARBA" id="ARBA00007971"/>
    </source>
</evidence>
<dbReference type="PROSITE" id="PS51257">
    <property type="entry name" value="PROKAR_LIPOPROTEIN"/>
    <property type="match status" value="1"/>
</dbReference>
<evidence type="ECO:0000313" key="13">
    <source>
        <dbReference type="EMBL" id="OJA48991.1"/>
    </source>
</evidence>
<evidence type="ECO:0000256" key="5">
    <source>
        <dbReference type="ARBA" id="ARBA00022692"/>
    </source>
</evidence>
<dbReference type="Gene3D" id="3.30.300.30">
    <property type="match status" value="1"/>
</dbReference>
<evidence type="ECO:0000256" key="4">
    <source>
        <dbReference type="ARBA" id="ARBA00022475"/>
    </source>
</evidence>
<keyword evidence="6 10" id="KW-1133">Transmembrane helix</keyword>
<dbReference type="InterPro" id="IPR006182">
    <property type="entry name" value="FliF_N_dom"/>
</dbReference>
<keyword evidence="5 10" id="KW-0812">Transmembrane</keyword>
<feature type="region of interest" description="Disordered" evidence="9">
    <location>
        <begin position="382"/>
        <end position="419"/>
    </location>
</feature>
<feature type="domain" description="Flagellar M-ring C-terminal" evidence="12">
    <location>
        <begin position="246"/>
        <end position="373"/>
    </location>
</feature>
<dbReference type="Pfam" id="PF08345">
    <property type="entry name" value="YscJ_FliF_C"/>
    <property type="match status" value="1"/>
</dbReference>
<keyword evidence="8" id="KW-0975">Bacterial flagellum</keyword>
<evidence type="ECO:0000259" key="11">
    <source>
        <dbReference type="Pfam" id="PF01514"/>
    </source>
</evidence>
<dbReference type="PRINTS" id="PR01009">
    <property type="entry name" value="FLGMRINGFLIF"/>
</dbReference>
<evidence type="ECO:0000256" key="1">
    <source>
        <dbReference type="ARBA" id="ARBA00004117"/>
    </source>
</evidence>
<sequence>MNRSISRLGAHFATGSRARQFTLAGALTAVVGCAGLAAWFALRPSYQVLVRDLKPQDAAAVAAQLDRERIPFRYDEQTAAILVPAGDARAARVKLTSADLRLQGVVGFELFNQSDFGLTEFAQKVNYQRALQGELARTIATLDAIELARVHLSLPEASLFRRDRNRPKASVALFVRDGHLVEPDVVKGIQRLVAAAVPEMSTADVSVLDQRGASADARGTDIDDPKFALKAAVEQRYEHKILAQIAPIVGTDRAAVSVDATLDFDQIRTTRESGLTQSSAAPDGTPGLPTRRAAAGLPTAGLPPLPAAPAAPAAPETARSERSVEQIVRSPGAIRKLSVGIVLDDTMTPERVARLRDVVAASIGLDPARGDTLATFVREAAARTDEARPKPAASTLQPLSTPTSRNDDGPAVERTISPRQADPRWRRIVDIRNLPPGVLLAAAAGFCIAAAWATRRKLGRQPARPRRLNDAQRAEYATRLRLLLAEPGESRGDPHDAR</sequence>
<dbReference type="InterPro" id="IPR000067">
    <property type="entry name" value="FlgMring_FliF"/>
</dbReference>
<evidence type="ECO:0000256" key="7">
    <source>
        <dbReference type="ARBA" id="ARBA00023136"/>
    </source>
</evidence>
<protein>
    <submittedName>
        <fullName evidence="13">Flagellar M-ring protein FliF</fullName>
    </submittedName>
</protein>
<keyword evidence="13" id="KW-0282">Flagellum</keyword>
<evidence type="ECO:0000313" key="14">
    <source>
        <dbReference type="Proteomes" id="UP000183667"/>
    </source>
</evidence>
<feature type="compositionally biased region" description="Polar residues" evidence="9">
    <location>
        <begin position="394"/>
        <end position="404"/>
    </location>
</feature>
<evidence type="ECO:0000256" key="6">
    <source>
        <dbReference type="ARBA" id="ARBA00022989"/>
    </source>
</evidence>
<dbReference type="RefSeq" id="WP_071767187.1">
    <property type="nucleotide sequence ID" value="NZ_MEAU01000010.1"/>
</dbReference>